<organism evidence="2 3">
    <name type="scientific">Characodon lateralis</name>
    <dbReference type="NCBI Taxonomy" id="208331"/>
    <lineage>
        <taxon>Eukaryota</taxon>
        <taxon>Metazoa</taxon>
        <taxon>Chordata</taxon>
        <taxon>Craniata</taxon>
        <taxon>Vertebrata</taxon>
        <taxon>Euteleostomi</taxon>
        <taxon>Actinopterygii</taxon>
        <taxon>Neopterygii</taxon>
        <taxon>Teleostei</taxon>
        <taxon>Neoteleostei</taxon>
        <taxon>Acanthomorphata</taxon>
        <taxon>Ovalentaria</taxon>
        <taxon>Atherinomorphae</taxon>
        <taxon>Cyprinodontiformes</taxon>
        <taxon>Goodeidae</taxon>
        <taxon>Characodon</taxon>
    </lineage>
</organism>
<keyword evidence="1" id="KW-0812">Transmembrane</keyword>
<gene>
    <name evidence="2" type="ORF">CHARACLAT_003720</name>
</gene>
<evidence type="ECO:0000256" key="1">
    <source>
        <dbReference type="SAM" id="Phobius"/>
    </source>
</evidence>
<dbReference type="EMBL" id="JAHUTJ010024755">
    <property type="protein sequence ID" value="MED6273147.1"/>
    <property type="molecule type" value="Genomic_DNA"/>
</dbReference>
<keyword evidence="3" id="KW-1185">Reference proteome</keyword>
<accession>A0ABU7DDE6</accession>
<feature type="transmembrane region" description="Helical" evidence="1">
    <location>
        <begin position="59"/>
        <end position="78"/>
    </location>
</feature>
<proteinExistence type="predicted"/>
<name>A0ABU7DDE6_9TELE</name>
<evidence type="ECO:0000313" key="3">
    <source>
        <dbReference type="Proteomes" id="UP001352852"/>
    </source>
</evidence>
<protein>
    <submittedName>
        <fullName evidence="2">Uncharacterized protein</fullName>
    </submittedName>
</protein>
<dbReference type="Proteomes" id="UP001352852">
    <property type="component" value="Unassembled WGS sequence"/>
</dbReference>
<evidence type="ECO:0000313" key="2">
    <source>
        <dbReference type="EMBL" id="MED6273147.1"/>
    </source>
</evidence>
<reference evidence="2 3" key="1">
    <citation type="submission" date="2021-06" db="EMBL/GenBank/DDBJ databases">
        <authorList>
            <person name="Palmer J.M."/>
        </authorList>
    </citation>
    <scope>NUCLEOTIDE SEQUENCE [LARGE SCALE GENOMIC DNA]</scope>
    <source>
        <strain evidence="2 3">CL_MEX2019</strain>
        <tissue evidence="2">Muscle</tissue>
    </source>
</reference>
<keyword evidence="1" id="KW-0472">Membrane</keyword>
<comment type="caution">
    <text evidence="2">The sequence shown here is derived from an EMBL/GenBank/DDBJ whole genome shotgun (WGS) entry which is preliminary data.</text>
</comment>
<sequence length="104" mass="11721">MPQFHSVTLAAHLKKKKILIPFSSCVVCVCVLSNCMHNDSPAFQWKRFGNNLYGHSDSAIDLMGLSIFFLFVLQWGFLRLSAIIIFPPVGSDPVLCSYSKLHIY</sequence>
<keyword evidence="1" id="KW-1133">Transmembrane helix</keyword>